<evidence type="ECO:0000256" key="3">
    <source>
        <dbReference type="ARBA" id="ARBA00022912"/>
    </source>
</evidence>
<dbReference type="EMBL" id="JBHTLU010000003">
    <property type="protein sequence ID" value="MFD1218533.1"/>
    <property type="molecule type" value="Genomic_DNA"/>
</dbReference>
<evidence type="ECO:0000256" key="2">
    <source>
        <dbReference type="ARBA" id="ARBA00022801"/>
    </source>
</evidence>
<dbReference type="Gene3D" id="3.40.50.2300">
    <property type="match status" value="2"/>
</dbReference>
<gene>
    <name evidence="5" type="ORF">ACFQ4B_00250</name>
</gene>
<dbReference type="CDD" id="cd16344">
    <property type="entry name" value="LMWPAP"/>
    <property type="match status" value="1"/>
</dbReference>
<dbReference type="InterPro" id="IPR050438">
    <property type="entry name" value="LMW_PTPase"/>
</dbReference>
<dbReference type="SUPFAM" id="SSF52788">
    <property type="entry name" value="Phosphotyrosine protein phosphatases I"/>
    <property type="match status" value="1"/>
</dbReference>
<feature type="domain" description="Phosphotyrosine protein phosphatase I" evidence="4">
    <location>
        <begin position="2"/>
        <end position="189"/>
    </location>
</feature>
<comment type="similarity">
    <text evidence="1">Belongs to the low molecular weight phosphotyrosine protein phosphatase family.</text>
</comment>
<name>A0ABW3UCU1_9BACL</name>
<dbReference type="Pfam" id="PF01451">
    <property type="entry name" value="LMWPc"/>
    <property type="match status" value="1"/>
</dbReference>
<proteinExistence type="inferred from homology"/>
<dbReference type="PRINTS" id="PR00719">
    <property type="entry name" value="LMWPTPASE"/>
</dbReference>
<dbReference type="RefSeq" id="WP_345593778.1">
    <property type="nucleotide sequence ID" value="NZ_BAABJG010000047.1"/>
</dbReference>
<evidence type="ECO:0000313" key="6">
    <source>
        <dbReference type="Proteomes" id="UP001597180"/>
    </source>
</evidence>
<dbReference type="PANTHER" id="PTHR11717:SF31">
    <property type="entry name" value="LOW MOLECULAR WEIGHT PROTEIN-TYROSINE-PHOSPHATASE ETP-RELATED"/>
    <property type="match status" value="1"/>
</dbReference>
<evidence type="ECO:0000313" key="5">
    <source>
        <dbReference type="EMBL" id="MFD1218533.1"/>
    </source>
</evidence>
<keyword evidence="2" id="KW-0378">Hydrolase</keyword>
<dbReference type="PANTHER" id="PTHR11717">
    <property type="entry name" value="LOW MOLECULAR WEIGHT PROTEIN TYROSINE PHOSPHATASE"/>
    <property type="match status" value="1"/>
</dbReference>
<evidence type="ECO:0000256" key="1">
    <source>
        <dbReference type="ARBA" id="ARBA00011063"/>
    </source>
</evidence>
<keyword evidence="3" id="KW-0904">Protein phosphatase</keyword>
<dbReference type="SMART" id="SM00226">
    <property type="entry name" value="LMWPc"/>
    <property type="match status" value="1"/>
</dbReference>
<accession>A0ABW3UCU1</accession>
<sequence>MNRILFVCTGNTCRSPMAEGLLRKLLAEHDLHHLEVRSAGVAAYDGTPVSHHAAAVLKEHGSDCSMTSSALSSDLIKWADVVLTMTSGHKQHAIGKYPEFVDKIYTLKEYVEDDPEAAGRIAEMERLIADLQVKRALSQQVTDEERARILTLERTLPDYDIADPFGGSLAQYRACAAEIEAALLKLIHKLKAAR</sequence>
<reference evidence="6" key="1">
    <citation type="journal article" date="2019" name="Int. J. Syst. Evol. Microbiol.">
        <title>The Global Catalogue of Microorganisms (GCM) 10K type strain sequencing project: providing services to taxonomists for standard genome sequencing and annotation.</title>
        <authorList>
            <consortium name="The Broad Institute Genomics Platform"/>
            <consortium name="The Broad Institute Genome Sequencing Center for Infectious Disease"/>
            <person name="Wu L."/>
            <person name="Ma J."/>
        </authorList>
    </citation>
    <scope>NUCLEOTIDE SEQUENCE [LARGE SCALE GENOMIC DNA]</scope>
    <source>
        <strain evidence="6">CCUG 53270</strain>
    </source>
</reference>
<protein>
    <submittedName>
        <fullName evidence="5">Low molecular weight protein arginine phosphatase</fullName>
    </submittedName>
</protein>
<dbReference type="InterPro" id="IPR023485">
    <property type="entry name" value="Ptyr_pPase"/>
</dbReference>
<comment type="caution">
    <text evidence="5">The sequence shown here is derived from an EMBL/GenBank/DDBJ whole genome shotgun (WGS) entry which is preliminary data.</text>
</comment>
<organism evidence="5 6">
    <name type="scientific">Paenibacillus vulneris</name>
    <dbReference type="NCBI Taxonomy" id="1133364"/>
    <lineage>
        <taxon>Bacteria</taxon>
        <taxon>Bacillati</taxon>
        <taxon>Bacillota</taxon>
        <taxon>Bacilli</taxon>
        <taxon>Bacillales</taxon>
        <taxon>Paenibacillaceae</taxon>
        <taxon>Paenibacillus</taxon>
    </lineage>
</organism>
<evidence type="ECO:0000259" key="4">
    <source>
        <dbReference type="SMART" id="SM00226"/>
    </source>
</evidence>
<keyword evidence="6" id="KW-1185">Reference proteome</keyword>
<dbReference type="InterPro" id="IPR036196">
    <property type="entry name" value="Ptyr_pPase_sf"/>
</dbReference>
<dbReference type="Proteomes" id="UP001597180">
    <property type="component" value="Unassembled WGS sequence"/>
</dbReference>
<dbReference type="InterPro" id="IPR017867">
    <property type="entry name" value="Tyr_phospatase_low_mol_wt"/>
</dbReference>